<evidence type="ECO:0000313" key="1">
    <source>
        <dbReference type="EMBL" id="CEG11148.1"/>
    </source>
</evidence>
<gene>
    <name evidence="1" type="ORF">MSIBF_A1220002</name>
</gene>
<proteinExistence type="predicted"/>
<accession>A0A098E5X4</accession>
<reference evidence="1" key="1">
    <citation type="submission" date="2014-09" db="EMBL/GenBank/DDBJ databases">
        <authorList>
            <person name="Probst J Alexander"/>
        </authorList>
    </citation>
    <scope>NUCLEOTIDE SEQUENCE</scope>
</reference>
<organism evidence="1">
    <name type="scientific">groundwater metagenome</name>
    <dbReference type="NCBI Taxonomy" id="717931"/>
    <lineage>
        <taxon>unclassified sequences</taxon>
        <taxon>metagenomes</taxon>
        <taxon>ecological metagenomes</taxon>
    </lineage>
</organism>
<dbReference type="AlphaFoldDB" id="A0A098E5X4"/>
<sequence length="45" mass="5161">MKRYTIGKGLPEPSVDSEIEEVQIDEVWHFLNKKTKNMGLESLGL</sequence>
<protein>
    <submittedName>
        <fullName evidence="1">Uncharacterized protein</fullName>
    </submittedName>
</protein>
<name>A0A098E5X4_9ZZZZ</name>
<dbReference type="EMBL" id="CCXY01000027">
    <property type="protein sequence ID" value="CEG11148.1"/>
    <property type="molecule type" value="Genomic_DNA"/>
</dbReference>